<keyword evidence="2" id="KW-1185">Reference proteome</keyword>
<dbReference type="Proteomes" id="UP001239111">
    <property type="component" value="Chromosome 3"/>
</dbReference>
<proteinExistence type="predicted"/>
<sequence>MGPNFLESAGTFISRPYESSSEFSKSYEHFVSDPSKFQILHSHILRELEYRVSNGDVDSLKHLEKILGFINTSKYTSKLTITDDDLIYLEKNNVIVLACKQEKLDILNYVLDRNNPILIYLNSFWGLMSSRDDNNKVYSSAWYHAIRSSNVKICNVLMNKWPQNQFTSDPEELDAIISANYEKLKLNNVYLSPEIETFVEDKLIDLRLSSGTFSRGPNRENFIDYIDERIQLLISCIVQLQLSEDVDEKFLFIAKSIAQNIHSLKRKLKSSYELLPWEEVEFCVVSFVSSHSKKQEMNLFYRSTLNRNKLCKHLQSFAEKLINEKEKILKTDPAFLCTLPKVNRTDNIKQIVKSHPEFEDLYIDYQEIRDMHSLDKISRYAKIASAVDVNQKEGQIILVRSLQVLGEHLKNTLESPKLSDFTSELILLTLPANTRKVVINLRNCLSHVSSLAERIEIEENSGVDFFANMQDDIKKIGSTIDYILYSNKTKTIKSLMKKVVDCQNLDELKAIADIFNNFDKTDGHFENEMDLTFDRKKIENLVNELKSYVSKPSDYEDFFKKMEDIIKKEKGKMSDMRVNYAVSTGGLENLLKQFKEADNANEHDLRDTKYLVEKHLSAMEPEFETHHLKEIGNLSASFLDEVQLRGESQNFEKLNRIVRDIFQIVEFEIDDTKSVNEFRERLNKKFNFGFNKYNRNHAFSDKTLDNKLSAKLSDLKSILKGNLPLETSQFLSIKSNDGLVAALEMLILDILSILGGYKNRLQDNLYFLDKNTPLLIGKCLRNHLAHDNNLKDVLLSDPSIALILNAQKLASESESLVGKPPIKQAKRSKTSPSNFKSKFERGLETIVMKNKMLTAVKDGNLKDLNESIKGGCDMNARDINGRTALHYACEGGNLEIVKFIVDTDVDINLKDNMGRNALHTAAAHGKNDVVEFLIKEKFMNPNEFDEENNTPLHLAARYGHLKTVEILIKHGSMMNIRNKSMYIPLHFAVENGHRDIVELFLKKKVDIQSALAGGLTPLHLAAERGLLDLVILLVQYKANIHAIHDRGVIPLHMAVMNGYLEIARFLIEKGSDINAQMTNGLTALHYAVECGYENLVDLLLSHGAVIDSGGSVHKNPLLHSAAYFNHLGIVKKLLEHGADAHASAHDGAIPIYWATQNGHLEIIKELLKYPVNLDHNKRCAVLSVAVSNGSLDILKILLDHDSIGGEDIEPPILSLAARMGKVDIVKYMLDKGVFAYADVDDDGIVPIHGAAQEGHLEIVEILLANGSKIDVATPKGKTALYLAAQNGHTEIVDFLLKKGAVVDGPLVSVGLTPLMIAASKGHGDCVDLLVKGKAKVNVSAAGITPLHAAARCDNVKSVRVLLDHGAKVHCKDDWGYTPLSTAIVCKQKEIVDLLMLEGAAEDADFGKLIDFAVKTSNKDIVDILLRDRKFVKDPSVCPLTTAIRHADEEILKILIQKGADINSEETDLKMTPLYAAATYGQERIAKFLIENGANLDARVGDGATALHVSGTINDTSVLSLLLNSGANPCLKDDHDRLPLHVAIMYGRLASVQILMPYYKHDINACLFENGSLLHLASEVGFLEIVKYLVSLGADINVEDSLDLKPIHHAAQKAHKDVVEYFVNQGMGINVCNSMNQTLLFYAKDKNHQELVEYLLANGIDIHSTDSMGVTALHMAVSQGNEELIKLLLEKGACFDALDFHQKKPIKYSNDKKVVQRLALTEELFEIVKKNNVNAAKKLIESGAVVNAKNAELVTALHLASQKGNEEMVKLLLMNGADINAPDTQSKTPLHYATKNSHLETIKFLLTAGAIYNAATVSGQTPSGLAKNSDILKIFKLINETFQKVKDGDPKIVKDLMKIRDRSIVKAVMGATNKEGETLIAFAEKNNFPKINQLKNVIADEETLLMTLGQLLNQTENYDGAIESFTEVVETRKSELGPNNPSTFEAEMQLAVAMYKKEKYPEAWKMFSSLYKKQKTKLGENHKSTLKTRSYMALVLYRQQNFDESLKIFEDVYPKQKSILQPDDADLLETETHMANTLTSLVARLMAKQGKRIGAAQLFNECLGPDKAKLGASHPHVKTAEAFFESFKLALRMSGEIGMLEEVNNFGETLKTAVLMNDAGTVGIFIENGGDLNSRYEDGTTILHWAVQKGNIVIVNMILDAGANITLASNKGNTPLHTAVAGNLKEIVEILLKHAASHQFNDFPNIKTTNSGSTALHVACKKGNFDIVQLLLQYGAVYNIKNNKKEKPVDLCDNTSMIKFFNLIDEAFSKVCDGKVDVIDSLRSLKPGFLKAITNARNTDQKTLMQVAISNKQREIAARLLGLLRKSD</sequence>
<organism evidence="1 2">
    <name type="scientific">Eretmocerus hayati</name>
    <dbReference type="NCBI Taxonomy" id="131215"/>
    <lineage>
        <taxon>Eukaryota</taxon>
        <taxon>Metazoa</taxon>
        <taxon>Ecdysozoa</taxon>
        <taxon>Arthropoda</taxon>
        <taxon>Hexapoda</taxon>
        <taxon>Insecta</taxon>
        <taxon>Pterygota</taxon>
        <taxon>Neoptera</taxon>
        <taxon>Endopterygota</taxon>
        <taxon>Hymenoptera</taxon>
        <taxon>Apocrita</taxon>
        <taxon>Proctotrupomorpha</taxon>
        <taxon>Chalcidoidea</taxon>
        <taxon>Aphelinidae</taxon>
        <taxon>Aphelininae</taxon>
        <taxon>Eretmocerus</taxon>
    </lineage>
</organism>
<accession>A0ACC2NSW5</accession>
<comment type="caution">
    <text evidence="1">The sequence shown here is derived from an EMBL/GenBank/DDBJ whole genome shotgun (WGS) entry which is preliminary data.</text>
</comment>
<reference evidence="1" key="1">
    <citation type="submission" date="2023-04" db="EMBL/GenBank/DDBJ databases">
        <title>A chromosome-level genome assembly of the parasitoid wasp Eretmocerus hayati.</title>
        <authorList>
            <person name="Zhong Y."/>
            <person name="Liu S."/>
            <person name="Liu Y."/>
        </authorList>
    </citation>
    <scope>NUCLEOTIDE SEQUENCE</scope>
    <source>
        <strain evidence="1">ZJU_SS_LIU_2023</strain>
    </source>
</reference>
<dbReference type="EMBL" id="CM056743">
    <property type="protein sequence ID" value="KAJ8674380.1"/>
    <property type="molecule type" value="Genomic_DNA"/>
</dbReference>
<gene>
    <name evidence="1" type="ORF">QAD02_005642</name>
</gene>
<name>A0ACC2NSW5_9HYME</name>
<evidence type="ECO:0000313" key="1">
    <source>
        <dbReference type="EMBL" id="KAJ8674380.1"/>
    </source>
</evidence>
<evidence type="ECO:0000313" key="2">
    <source>
        <dbReference type="Proteomes" id="UP001239111"/>
    </source>
</evidence>
<protein>
    <submittedName>
        <fullName evidence="1">Uncharacterized protein</fullName>
    </submittedName>
</protein>